<comment type="caution">
    <text evidence="2">The sequence shown here is derived from an EMBL/GenBank/DDBJ whole genome shotgun (WGS) entry which is preliminary data.</text>
</comment>
<dbReference type="AlphaFoldDB" id="A0A9P6EUD9"/>
<name>A0A9P6EUD9_9AGAR</name>
<evidence type="ECO:0000259" key="1">
    <source>
        <dbReference type="Pfam" id="PF00646"/>
    </source>
</evidence>
<feature type="domain" description="F-box" evidence="1">
    <location>
        <begin position="4"/>
        <end position="38"/>
    </location>
</feature>
<proteinExistence type="predicted"/>
<dbReference type="Pfam" id="PF00646">
    <property type="entry name" value="F-box"/>
    <property type="match status" value="1"/>
</dbReference>
<protein>
    <recommendedName>
        <fullName evidence="1">F-box domain-containing protein</fullName>
    </recommendedName>
</protein>
<organism evidence="2 3">
    <name type="scientific">Crepidotus variabilis</name>
    <dbReference type="NCBI Taxonomy" id="179855"/>
    <lineage>
        <taxon>Eukaryota</taxon>
        <taxon>Fungi</taxon>
        <taxon>Dikarya</taxon>
        <taxon>Basidiomycota</taxon>
        <taxon>Agaricomycotina</taxon>
        <taxon>Agaricomycetes</taxon>
        <taxon>Agaricomycetidae</taxon>
        <taxon>Agaricales</taxon>
        <taxon>Agaricineae</taxon>
        <taxon>Crepidotaceae</taxon>
        <taxon>Crepidotus</taxon>
    </lineage>
</organism>
<keyword evidence="3" id="KW-1185">Reference proteome</keyword>
<accession>A0A9P6EUD9</accession>
<dbReference type="InterPro" id="IPR001810">
    <property type="entry name" value="F-box_dom"/>
</dbReference>
<evidence type="ECO:0000313" key="3">
    <source>
        <dbReference type="Proteomes" id="UP000807306"/>
    </source>
</evidence>
<dbReference type="EMBL" id="MU157825">
    <property type="protein sequence ID" value="KAF9535047.1"/>
    <property type="molecule type" value="Genomic_DNA"/>
</dbReference>
<sequence length="422" mass="48753">MAFARLPQELIDNIVDHLDNDEDLFSCSLVSHLFLLRCRQLLFHTLWIVYSKSGHIFLTLNDLKDKKPGVVEFLDLLLKRPILQSYIQRLRLDLSFPALFFFGFQMFHHSELLDVLRLLCPTVQDFTLTLADKTQPKMHRYIRETHKFWRPFILQHVTTLNLEGLDMLPFNLASFSNLIALTARRCTFELGSGLPASSREQTSRVGHLKSFSVSLDPAYMESSLRCAEGVLQWSASSIERFKLVYHAGAGDLGSPNVTIGNCTEGIKSSKILSLPNLPSLRHLDFEILDDLFYREESGFSPIAELLKTCTPNSKLSSISVLTTLHISHSRLPKATDDLYENWEWRNWGVLDQPLYDIGRTLQRSISLEVHAHVEARRNRRLRFPKPDLGKDPDFKSLFRDKFPKACRSEFLSWNYDWTIYEC</sequence>
<dbReference type="OrthoDB" id="2877409at2759"/>
<evidence type="ECO:0000313" key="2">
    <source>
        <dbReference type="EMBL" id="KAF9535047.1"/>
    </source>
</evidence>
<reference evidence="2" key="1">
    <citation type="submission" date="2020-11" db="EMBL/GenBank/DDBJ databases">
        <authorList>
            <consortium name="DOE Joint Genome Institute"/>
            <person name="Ahrendt S."/>
            <person name="Riley R."/>
            <person name="Andreopoulos W."/>
            <person name="Labutti K."/>
            <person name="Pangilinan J."/>
            <person name="Ruiz-Duenas F.J."/>
            <person name="Barrasa J.M."/>
            <person name="Sanchez-Garcia M."/>
            <person name="Camarero S."/>
            <person name="Miyauchi S."/>
            <person name="Serrano A."/>
            <person name="Linde D."/>
            <person name="Babiker R."/>
            <person name="Drula E."/>
            <person name="Ayuso-Fernandez I."/>
            <person name="Pacheco R."/>
            <person name="Padilla G."/>
            <person name="Ferreira P."/>
            <person name="Barriuso J."/>
            <person name="Kellner H."/>
            <person name="Castanera R."/>
            <person name="Alfaro M."/>
            <person name="Ramirez L."/>
            <person name="Pisabarro A.G."/>
            <person name="Kuo A."/>
            <person name="Tritt A."/>
            <person name="Lipzen A."/>
            <person name="He G."/>
            <person name="Yan M."/>
            <person name="Ng V."/>
            <person name="Cullen D."/>
            <person name="Martin F."/>
            <person name="Rosso M.-N."/>
            <person name="Henrissat B."/>
            <person name="Hibbett D."/>
            <person name="Martinez A.T."/>
            <person name="Grigoriev I.V."/>
        </authorList>
    </citation>
    <scope>NUCLEOTIDE SEQUENCE</scope>
    <source>
        <strain evidence="2">CBS 506.95</strain>
    </source>
</reference>
<dbReference type="Proteomes" id="UP000807306">
    <property type="component" value="Unassembled WGS sequence"/>
</dbReference>
<gene>
    <name evidence="2" type="ORF">CPB83DRAFT_888976</name>
</gene>